<reference evidence="1" key="1">
    <citation type="journal article" date="2014" name="Front. Microbiol.">
        <title>High frequency of phylogenetically diverse reductive dehalogenase-homologous genes in deep subseafloor sedimentary metagenomes.</title>
        <authorList>
            <person name="Kawai M."/>
            <person name="Futagami T."/>
            <person name="Toyoda A."/>
            <person name="Takaki Y."/>
            <person name="Nishi S."/>
            <person name="Hori S."/>
            <person name="Arai W."/>
            <person name="Tsubouchi T."/>
            <person name="Morono Y."/>
            <person name="Uchiyama I."/>
            <person name="Ito T."/>
            <person name="Fujiyama A."/>
            <person name="Inagaki F."/>
            <person name="Takami H."/>
        </authorList>
    </citation>
    <scope>NUCLEOTIDE SEQUENCE</scope>
    <source>
        <strain evidence="1">Expedition CK06-06</strain>
    </source>
</reference>
<organism evidence="1">
    <name type="scientific">marine sediment metagenome</name>
    <dbReference type="NCBI Taxonomy" id="412755"/>
    <lineage>
        <taxon>unclassified sequences</taxon>
        <taxon>metagenomes</taxon>
        <taxon>ecological metagenomes</taxon>
    </lineage>
</organism>
<protein>
    <submittedName>
        <fullName evidence="1">Uncharacterized protein</fullName>
    </submittedName>
</protein>
<sequence length="38" mass="4598">MQKKKFNKNGPFTIERFDRYYVMTLGKKTTYTMQMKGS</sequence>
<accession>X1NHU0</accession>
<dbReference type="AlphaFoldDB" id="X1NHU0"/>
<gene>
    <name evidence="1" type="ORF">S06H3_14355</name>
</gene>
<name>X1NHU0_9ZZZZ</name>
<proteinExistence type="predicted"/>
<dbReference type="EMBL" id="BARV01007018">
    <property type="protein sequence ID" value="GAI18244.1"/>
    <property type="molecule type" value="Genomic_DNA"/>
</dbReference>
<evidence type="ECO:0000313" key="1">
    <source>
        <dbReference type="EMBL" id="GAI18244.1"/>
    </source>
</evidence>
<feature type="non-terminal residue" evidence="1">
    <location>
        <position position="38"/>
    </location>
</feature>
<comment type="caution">
    <text evidence="1">The sequence shown here is derived from an EMBL/GenBank/DDBJ whole genome shotgun (WGS) entry which is preliminary data.</text>
</comment>